<dbReference type="AlphaFoldDB" id="A0A7C4QK32"/>
<dbReference type="Pfam" id="PF00733">
    <property type="entry name" value="Asn_synthase"/>
    <property type="match status" value="1"/>
</dbReference>
<accession>A0A7C4QK32</accession>
<dbReference type="InterPro" id="IPR014729">
    <property type="entry name" value="Rossmann-like_a/b/a_fold"/>
</dbReference>
<dbReference type="GO" id="GO:0006529">
    <property type="term" value="P:asparagine biosynthetic process"/>
    <property type="evidence" value="ECO:0007669"/>
    <property type="project" value="InterPro"/>
</dbReference>
<dbReference type="NCBIfam" id="TIGR00268">
    <property type="entry name" value="ATP-dependent sacrificial sulfur transferase LarE"/>
    <property type="match status" value="1"/>
</dbReference>
<sequence>MTFRLQRRGDPLASIRCDSALTNRVLPVGGGSDIGFYFTEPPIGLEHSPKTGTWHPVAPSFCVECGEACRFVSFERRWPSHFGELVVAEPLLHRTQALLELLSGLGRVGVAFSGGVDSAVVAAAAQRALGARAIAFTAASPSLAAGELEGAVALARHIGIRHQVIHTQEFADPHYVRNSFDRCYFCKSELYRRLLELAPTLGIDVLVNGANADDRGDHRPGMVAAQEFAVRSPLLELQITKREVREIAREWGLPVWDKPASPCLASRIAYGLEVTPERVARVDAAERFLKECLSLRELRVRYEPNDLARLEVPLEALPRLLEPSLREQIVSELRRLGFRAVTVDLQGFRSGSFNDMVPVSELRRLTPGVGESS</sequence>
<dbReference type="InterPro" id="IPR052188">
    <property type="entry name" value="Ni-pincer_cofactor_biosynth"/>
</dbReference>
<dbReference type="InterPro" id="IPR005232">
    <property type="entry name" value="LarE"/>
</dbReference>
<protein>
    <submittedName>
        <fullName evidence="2">ATP-dependent sacrificial sulfur transferase LarE</fullName>
    </submittedName>
</protein>
<dbReference type="PANTHER" id="PTHR43169">
    <property type="entry name" value="EXSB FAMILY PROTEIN"/>
    <property type="match status" value="1"/>
</dbReference>
<evidence type="ECO:0000259" key="1">
    <source>
        <dbReference type="Pfam" id="PF00733"/>
    </source>
</evidence>
<dbReference type="GO" id="GO:0016783">
    <property type="term" value="F:sulfurtransferase activity"/>
    <property type="evidence" value="ECO:0007669"/>
    <property type="project" value="InterPro"/>
</dbReference>
<organism evidence="2">
    <name type="scientific">Schlesneria paludicola</name>
    <dbReference type="NCBI Taxonomy" id="360056"/>
    <lineage>
        <taxon>Bacteria</taxon>
        <taxon>Pseudomonadati</taxon>
        <taxon>Planctomycetota</taxon>
        <taxon>Planctomycetia</taxon>
        <taxon>Planctomycetales</taxon>
        <taxon>Planctomycetaceae</taxon>
        <taxon>Schlesneria</taxon>
    </lineage>
</organism>
<proteinExistence type="predicted"/>
<feature type="domain" description="Asparagine synthetase" evidence="1">
    <location>
        <begin position="104"/>
        <end position="172"/>
    </location>
</feature>
<dbReference type="Gene3D" id="3.40.50.620">
    <property type="entry name" value="HUPs"/>
    <property type="match status" value="1"/>
</dbReference>
<dbReference type="GO" id="GO:0004066">
    <property type="term" value="F:asparagine synthase (glutamine-hydrolyzing) activity"/>
    <property type="evidence" value="ECO:0007669"/>
    <property type="project" value="InterPro"/>
</dbReference>
<dbReference type="EMBL" id="DSVQ01000018">
    <property type="protein sequence ID" value="HGT40821.1"/>
    <property type="molecule type" value="Genomic_DNA"/>
</dbReference>
<gene>
    <name evidence="2" type="primary">larE</name>
    <name evidence="2" type="ORF">ENS64_16370</name>
</gene>
<dbReference type="PANTHER" id="PTHR43169:SF2">
    <property type="entry name" value="NAD_GMP SYNTHASE DOMAIN-CONTAINING PROTEIN"/>
    <property type="match status" value="1"/>
</dbReference>
<keyword evidence="2" id="KW-0808">Transferase</keyword>
<dbReference type="SUPFAM" id="SSF52402">
    <property type="entry name" value="Adenine nucleotide alpha hydrolases-like"/>
    <property type="match status" value="1"/>
</dbReference>
<name>A0A7C4QK32_9PLAN</name>
<dbReference type="InterPro" id="IPR001962">
    <property type="entry name" value="Asn_synthase"/>
</dbReference>
<comment type="caution">
    <text evidence="2">The sequence shown here is derived from an EMBL/GenBank/DDBJ whole genome shotgun (WGS) entry which is preliminary data.</text>
</comment>
<dbReference type="CDD" id="cd01990">
    <property type="entry name" value="LarE-like"/>
    <property type="match status" value="1"/>
</dbReference>
<reference evidence="2" key="1">
    <citation type="journal article" date="2020" name="mSystems">
        <title>Genome- and Community-Level Interaction Insights into Carbon Utilization and Element Cycling Functions of Hydrothermarchaeota in Hydrothermal Sediment.</title>
        <authorList>
            <person name="Zhou Z."/>
            <person name="Liu Y."/>
            <person name="Xu W."/>
            <person name="Pan J."/>
            <person name="Luo Z.H."/>
            <person name="Li M."/>
        </authorList>
    </citation>
    <scope>NUCLEOTIDE SEQUENCE [LARGE SCALE GENOMIC DNA]</scope>
    <source>
        <strain evidence="2">SpSt-508</strain>
    </source>
</reference>
<evidence type="ECO:0000313" key="2">
    <source>
        <dbReference type="EMBL" id="HGT40821.1"/>
    </source>
</evidence>